<feature type="transmembrane region" description="Helical" evidence="1">
    <location>
        <begin position="50"/>
        <end position="73"/>
    </location>
</feature>
<dbReference type="EMBL" id="JOTN01000021">
    <property type="protein sequence ID" value="KEK17834.1"/>
    <property type="molecule type" value="Genomic_DNA"/>
</dbReference>
<reference evidence="2 3" key="1">
    <citation type="submission" date="2014-06" db="EMBL/GenBank/DDBJ databases">
        <title>Draft genome sequence of Bacillus manliponensis JCM 15802 (MCCC 1A00708).</title>
        <authorList>
            <person name="Lai Q."/>
            <person name="Liu Y."/>
            <person name="Shao Z."/>
        </authorList>
    </citation>
    <scope>NUCLEOTIDE SEQUENCE [LARGE SCALE GENOMIC DNA]</scope>
    <source>
        <strain evidence="2 3">JCM 15802</strain>
    </source>
</reference>
<feature type="transmembrane region" description="Helical" evidence="1">
    <location>
        <begin position="93"/>
        <end position="113"/>
    </location>
</feature>
<dbReference type="Proteomes" id="UP000027822">
    <property type="component" value="Unassembled WGS sequence"/>
</dbReference>
<feature type="transmembrane region" description="Helical" evidence="1">
    <location>
        <begin position="150"/>
        <end position="171"/>
    </location>
</feature>
<name>A0A073JRW6_9BACI</name>
<gene>
    <name evidence="2" type="ORF">BAMA_10785</name>
</gene>
<keyword evidence="1" id="KW-0472">Membrane</keyword>
<protein>
    <submittedName>
        <fullName evidence="2">Uncharacterized protein</fullName>
    </submittedName>
</protein>
<feature type="transmembrane region" description="Helical" evidence="1">
    <location>
        <begin position="120"/>
        <end position="144"/>
    </location>
</feature>
<evidence type="ECO:0000313" key="2">
    <source>
        <dbReference type="EMBL" id="KEK17834.1"/>
    </source>
</evidence>
<keyword evidence="1" id="KW-1133">Transmembrane helix</keyword>
<proteinExistence type="predicted"/>
<keyword evidence="3" id="KW-1185">Reference proteome</keyword>
<organism evidence="2 3">
    <name type="scientific">Bacillus manliponensis</name>
    <dbReference type="NCBI Taxonomy" id="574376"/>
    <lineage>
        <taxon>Bacteria</taxon>
        <taxon>Bacillati</taxon>
        <taxon>Bacillota</taxon>
        <taxon>Bacilli</taxon>
        <taxon>Bacillales</taxon>
        <taxon>Bacillaceae</taxon>
        <taxon>Bacillus</taxon>
        <taxon>Bacillus cereus group</taxon>
    </lineage>
</organism>
<feature type="transmembrane region" description="Helical" evidence="1">
    <location>
        <begin position="19"/>
        <end position="38"/>
    </location>
</feature>
<evidence type="ECO:0000256" key="1">
    <source>
        <dbReference type="SAM" id="Phobius"/>
    </source>
</evidence>
<evidence type="ECO:0000313" key="3">
    <source>
        <dbReference type="Proteomes" id="UP000027822"/>
    </source>
</evidence>
<comment type="caution">
    <text evidence="2">The sequence shown here is derived from an EMBL/GenBank/DDBJ whole genome shotgun (WGS) entry which is preliminary data.</text>
</comment>
<accession>A0A073JRW6</accession>
<keyword evidence="1" id="KW-0812">Transmembrane</keyword>
<dbReference type="AlphaFoldDB" id="A0A073JRW6"/>
<sequence>MIKEILLIGWELITVQMPLYLNIWIALLLLSSVLEGVFKSIQQKRPLGNALLIAVIEGLIVTVVALGITAFGIRLIDWILPGHIEPFSRENTVLFSVIIVTAALVVDVIVRGVTKNKQPIVFFSVVIMAIVVAFAFLFGMVAVFNSAISVSLVVLLIISVSLSLLLGTVYYTKTN</sequence>
<dbReference type="STRING" id="574376.BAMA_10785"/>
<dbReference type="RefSeq" id="WP_034642373.1">
    <property type="nucleotide sequence ID" value="NZ_CBCSJC010000022.1"/>
</dbReference>